<gene>
    <name evidence="8" type="primary">cmk</name>
    <name evidence="10" type="ORF">GNH96_10580</name>
</gene>
<keyword evidence="11" id="KW-1185">Reference proteome</keyword>
<evidence type="ECO:0000259" key="9">
    <source>
        <dbReference type="Pfam" id="PF02224"/>
    </source>
</evidence>
<reference evidence="11" key="1">
    <citation type="submission" date="2019-12" db="EMBL/GenBank/DDBJ databases">
        <authorList>
            <person name="Awala S.I."/>
            <person name="Rhee S.K."/>
        </authorList>
    </citation>
    <scope>NUCLEOTIDE SEQUENCE [LARGE SCALE GENOMIC DNA]</scope>
    <source>
        <strain evidence="11">IM1</strain>
    </source>
</reference>
<evidence type="ECO:0000313" key="11">
    <source>
        <dbReference type="Proteomes" id="UP000503004"/>
    </source>
</evidence>
<dbReference type="GO" id="GO:0006220">
    <property type="term" value="P:pyrimidine nucleotide metabolic process"/>
    <property type="evidence" value="ECO:0007669"/>
    <property type="project" value="UniProtKB-UniRule"/>
</dbReference>
<comment type="subcellular location">
    <subcellularLocation>
        <location evidence="8">Cytoplasm</location>
    </subcellularLocation>
</comment>
<comment type="catalytic activity">
    <reaction evidence="7 8">
        <text>CMP + ATP = CDP + ADP</text>
        <dbReference type="Rhea" id="RHEA:11600"/>
        <dbReference type="ChEBI" id="CHEBI:30616"/>
        <dbReference type="ChEBI" id="CHEBI:58069"/>
        <dbReference type="ChEBI" id="CHEBI:60377"/>
        <dbReference type="ChEBI" id="CHEBI:456216"/>
        <dbReference type="EC" id="2.7.4.25"/>
    </reaction>
</comment>
<proteinExistence type="inferred from homology"/>
<keyword evidence="4 8" id="KW-0418">Kinase</keyword>
<dbReference type="EC" id="2.7.4.25" evidence="8"/>
<dbReference type="KEGG" id="metu:GNH96_10580"/>
<dbReference type="EMBL" id="CP046565">
    <property type="protein sequence ID" value="QJD30373.1"/>
    <property type="molecule type" value="Genomic_DNA"/>
</dbReference>
<dbReference type="AlphaFoldDB" id="A0A858Q974"/>
<evidence type="ECO:0000256" key="5">
    <source>
        <dbReference type="ARBA" id="ARBA00022840"/>
    </source>
</evidence>
<organism evidence="10 11">
    <name type="scientific">Methylococcus geothermalis</name>
    <dbReference type="NCBI Taxonomy" id="2681310"/>
    <lineage>
        <taxon>Bacteria</taxon>
        <taxon>Pseudomonadati</taxon>
        <taxon>Pseudomonadota</taxon>
        <taxon>Gammaproteobacteria</taxon>
        <taxon>Methylococcales</taxon>
        <taxon>Methylococcaceae</taxon>
        <taxon>Methylococcus</taxon>
    </lineage>
</organism>
<comment type="catalytic activity">
    <reaction evidence="6 8">
        <text>dCMP + ATP = dCDP + ADP</text>
        <dbReference type="Rhea" id="RHEA:25094"/>
        <dbReference type="ChEBI" id="CHEBI:30616"/>
        <dbReference type="ChEBI" id="CHEBI:57566"/>
        <dbReference type="ChEBI" id="CHEBI:58593"/>
        <dbReference type="ChEBI" id="CHEBI:456216"/>
        <dbReference type="EC" id="2.7.4.25"/>
    </reaction>
</comment>
<dbReference type="InterPro" id="IPR027417">
    <property type="entry name" value="P-loop_NTPase"/>
</dbReference>
<dbReference type="GO" id="GO:0036431">
    <property type="term" value="F:dCMP kinase activity"/>
    <property type="evidence" value="ECO:0007669"/>
    <property type="project" value="InterPro"/>
</dbReference>
<feature type="domain" description="Cytidylate kinase" evidence="9">
    <location>
        <begin position="9"/>
        <end position="219"/>
    </location>
</feature>
<dbReference type="GO" id="GO:0015949">
    <property type="term" value="P:nucleobase-containing small molecule interconversion"/>
    <property type="evidence" value="ECO:0007669"/>
    <property type="project" value="TreeGrafter"/>
</dbReference>
<name>A0A858Q974_9GAMM</name>
<evidence type="ECO:0000256" key="8">
    <source>
        <dbReference type="HAMAP-Rule" id="MF_00238"/>
    </source>
</evidence>
<keyword evidence="2 8" id="KW-0808">Transferase</keyword>
<dbReference type="Gene3D" id="3.40.50.300">
    <property type="entry name" value="P-loop containing nucleotide triphosphate hydrolases"/>
    <property type="match status" value="1"/>
</dbReference>
<evidence type="ECO:0000256" key="1">
    <source>
        <dbReference type="ARBA" id="ARBA00009427"/>
    </source>
</evidence>
<dbReference type="SUPFAM" id="SSF52540">
    <property type="entry name" value="P-loop containing nucleoside triphosphate hydrolases"/>
    <property type="match status" value="1"/>
</dbReference>
<keyword evidence="8" id="KW-0963">Cytoplasm</keyword>
<dbReference type="GO" id="GO:0005524">
    <property type="term" value="F:ATP binding"/>
    <property type="evidence" value="ECO:0007669"/>
    <property type="project" value="UniProtKB-UniRule"/>
</dbReference>
<dbReference type="PANTHER" id="PTHR21299">
    <property type="entry name" value="CYTIDYLATE KINASE/PANTOATE-BETA-ALANINE LIGASE"/>
    <property type="match status" value="1"/>
</dbReference>
<evidence type="ECO:0000256" key="7">
    <source>
        <dbReference type="ARBA" id="ARBA00048478"/>
    </source>
</evidence>
<keyword evidence="5 8" id="KW-0067">ATP-binding</keyword>
<accession>A0A858Q974</accession>
<evidence type="ECO:0000256" key="3">
    <source>
        <dbReference type="ARBA" id="ARBA00022741"/>
    </source>
</evidence>
<dbReference type="InterPro" id="IPR003136">
    <property type="entry name" value="Cytidylate_kin"/>
</dbReference>
<dbReference type="RefSeq" id="WP_169603647.1">
    <property type="nucleotide sequence ID" value="NZ_CP046565.1"/>
</dbReference>
<dbReference type="Proteomes" id="UP000503004">
    <property type="component" value="Chromosome"/>
</dbReference>
<evidence type="ECO:0000256" key="4">
    <source>
        <dbReference type="ARBA" id="ARBA00022777"/>
    </source>
</evidence>
<dbReference type="NCBIfam" id="TIGR00017">
    <property type="entry name" value="cmk"/>
    <property type="match status" value="1"/>
</dbReference>
<evidence type="ECO:0000313" key="10">
    <source>
        <dbReference type="EMBL" id="QJD30373.1"/>
    </source>
</evidence>
<dbReference type="InterPro" id="IPR011994">
    <property type="entry name" value="Cytidylate_kinase_dom"/>
</dbReference>
<dbReference type="HAMAP" id="MF_00238">
    <property type="entry name" value="Cytidyl_kinase_type1"/>
    <property type="match status" value="1"/>
</dbReference>
<evidence type="ECO:0000256" key="6">
    <source>
        <dbReference type="ARBA" id="ARBA00047615"/>
    </source>
</evidence>
<feature type="binding site" evidence="8">
    <location>
        <begin position="12"/>
        <end position="20"/>
    </location>
    <ligand>
        <name>ATP</name>
        <dbReference type="ChEBI" id="CHEBI:30616"/>
    </ligand>
</feature>
<protein>
    <recommendedName>
        <fullName evidence="8">Cytidylate kinase</fullName>
        <shortName evidence="8">CK</shortName>
        <ecNumber evidence="8">2.7.4.25</ecNumber>
    </recommendedName>
    <alternativeName>
        <fullName evidence="8">Cytidine monophosphate kinase</fullName>
        <shortName evidence="8">CMP kinase</shortName>
    </alternativeName>
</protein>
<keyword evidence="3 8" id="KW-0547">Nucleotide-binding</keyword>
<dbReference type="GO" id="GO:0005829">
    <property type="term" value="C:cytosol"/>
    <property type="evidence" value="ECO:0007669"/>
    <property type="project" value="TreeGrafter"/>
</dbReference>
<evidence type="ECO:0000256" key="2">
    <source>
        <dbReference type="ARBA" id="ARBA00022679"/>
    </source>
</evidence>
<dbReference type="Pfam" id="PF02224">
    <property type="entry name" value="Cytidylate_kin"/>
    <property type="match status" value="1"/>
</dbReference>
<dbReference type="CDD" id="cd02020">
    <property type="entry name" value="CMPK"/>
    <property type="match status" value="1"/>
</dbReference>
<sequence length="225" mass="24190">MHDPVPVLTIDGPSGAGKGTAARAVAARLGWNFLDSGAIYRALAVAAMDRGVACEDEAALAALAHSLDLVFEAAAVPRTILWGADIGDRIVTEECGNLASKVAAFPRVRQALLEKQRSFRRPPGLVADGRDMGTVVFPDALYKVFLTASAEVRALRRYKQLKEKGIDVSLADLTEEIEARDRRDRERPIAPLKAADGAVIIDSSDLSIEEVIQACLAVARSRRES</sequence>
<comment type="similarity">
    <text evidence="1 8">Belongs to the cytidylate kinase family. Type 1 subfamily.</text>
</comment>
<dbReference type="PANTHER" id="PTHR21299:SF2">
    <property type="entry name" value="CYTIDYLATE KINASE"/>
    <property type="match status" value="1"/>
</dbReference>